<evidence type="ECO:0000259" key="5">
    <source>
        <dbReference type="Pfam" id="PF00135"/>
    </source>
</evidence>
<comment type="similarity">
    <text evidence="2">Belongs to the 'GDXG' lipolytic enzyme family.</text>
</comment>
<reference evidence="8 11" key="2">
    <citation type="journal article" date="2017" name="N. Engl. J. Med.">
        <title>Transmission of Extensively Drug-Resistant Tuberculosis in South Africa.</title>
        <authorList>
            <person name="Shah N.S."/>
            <person name="Auld S.C."/>
            <person name="Brust J.C."/>
            <person name="Mathema B."/>
            <person name="Ismail N."/>
            <person name="Moodley P."/>
            <person name="Mlisana K."/>
            <person name="Allana S."/>
            <person name="Campbell A."/>
            <person name="Mthiyane T."/>
            <person name="Morris N."/>
            <person name="Mpangase P."/>
            <person name="van der Meulen H."/>
            <person name="Omar S.V."/>
            <person name="Brown T.S."/>
            <person name="Narechania A."/>
            <person name="Shaskina E."/>
            <person name="Kapwata T."/>
            <person name="Kreiswirth B."/>
            <person name="Gandhi N.R."/>
        </authorList>
    </citation>
    <scope>NUCLEOTIDE SEQUENCE [LARGE SCALE GENOMIC DNA]</scope>
    <source>
        <strain evidence="8 11">32301_S10</strain>
    </source>
</reference>
<dbReference type="GO" id="GO:0016787">
    <property type="term" value="F:hydrolase activity"/>
    <property type="evidence" value="ECO:0007669"/>
    <property type="project" value="UniProtKB-KW"/>
</dbReference>
<gene>
    <name evidence="6" type="primary">lipT</name>
    <name evidence="8" type="ORF">DSJ38_12125</name>
    <name evidence="6" type="ORF">ERS007661_00658</name>
    <name evidence="7" type="ORF">ERS007741_01074</name>
</gene>
<dbReference type="PROSITE" id="PS00941">
    <property type="entry name" value="CARBOXYLESTERASE_B_2"/>
    <property type="match status" value="1"/>
</dbReference>
<dbReference type="Proteomes" id="UP000256381">
    <property type="component" value="Unassembled WGS sequence"/>
</dbReference>
<dbReference type="AlphaFoldDB" id="A0A045JIV8"/>
<dbReference type="EC" id="3.1.1.-" evidence="4"/>
<evidence type="ECO:0000313" key="8">
    <source>
        <dbReference type="EMBL" id="REQ51632.1"/>
    </source>
</evidence>
<dbReference type="InterPro" id="IPR019819">
    <property type="entry name" value="Carboxylesterase_B_CS"/>
</dbReference>
<evidence type="ECO:0000313" key="11">
    <source>
        <dbReference type="Proteomes" id="UP000256381"/>
    </source>
</evidence>
<dbReference type="EMBL" id="CHKL01000083">
    <property type="protein sequence ID" value="COV96777.1"/>
    <property type="molecule type" value="Genomic_DNA"/>
</dbReference>
<dbReference type="OMA" id="GAWHGNE"/>
<accession>A0A045JIV8</accession>
<evidence type="ECO:0000313" key="9">
    <source>
        <dbReference type="Proteomes" id="UP000039217"/>
    </source>
</evidence>
<reference evidence="9 10" key="1">
    <citation type="submission" date="2015-03" db="EMBL/GenBank/DDBJ databases">
        <authorList>
            <consortium name="Pathogen Informatics"/>
        </authorList>
    </citation>
    <scope>NUCLEOTIDE SEQUENCE [LARGE SCALE GENOMIC DNA]</scope>
    <source>
        <strain evidence="6 9">D00501624</strain>
        <strain evidence="7 10">P00601463</strain>
    </source>
</reference>
<reference evidence="8" key="3">
    <citation type="submission" date="2018-07" db="EMBL/GenBank/DDBJ databases">
        <authorList>
            <person name="Shah S."/>
            <person name="Brown T."/>
            <person name="Auld S."/>
            <person name="Bratton K."/>
            <person name="Narechania A."/>
            <person name="Mathema B."/>
            <person name="Gandhi N."/>
        </authorList>
    </citation>
    <scope>NUCLEOTIDE SEQUENCE</scope>
    <source>
        <strain evidence="8">32301_S10</strain>
    </source>
</reference>
<dbReference type="InterPro" id="IPR002168">
    <property type="entry name" value="Lipase_GDXG_HIS_AS"/>
</dbReference>
<keyword evidence="3 4" id="KW-0378">Hydrolase</keyword>
<organism evidence="6 9">
    <name type="scientific">Mycobacterium tuberculosis</name>
    <dbReference type="NCBI Taxonomy" id="1773"/>
    <lineage>
        <taxon>Bacteria</taxon>
        <taxon>Bacillati</taxon>
        <taxon>Actinomycetota</taxon>
        <taxon>Actinomycetes</taxon>
        <taxon>Mycobacteriales</taxon>
        <taxon>Mycobacteriaceae</taxon>
        <taxon>Mycobacterium</taxon>
        <taxon>Mycobacterium tuberculosis complex</taxon>
    </lineage>
</organism>
<dbReference type="SUPFAM" id="SSF53474">
    <property type="entry name" value="alpha/beta-Hydrolases"/>
    <property type="match status" value="1"/>
</dbReference>
<dbReference type="ESTHER" id="myctu-Rv2045c">
    <property type="family name" value="Carb_B_Bacteria"/>
</dbReference>
<dbReference type="InterPro" id="IPR002018">
    <property type="entry name" value="CarbesteraseB"/>
</dbReference>
<evidence type="ECO:0000256" key="2">
    <source>
        <dbReference type="ARBA" id="ARBA00010515"/>
    </source>
</evidence>
<evidence type="ECO:0000313" key="7">
    <source>
        <dbReference type="EMBL" id="COV96777.1"/>
    </source>
</evidence>
<dbReference type="InterPro" id="IPR029058">
    <property type="entry name" value="AB_hydrolase_fold"/>
</dbReference>
<dbReference type="InterPro" id="IPR050309">
    <property type="entry name" value="Type-B_Carboxylest/Lipase"/>
</dbReference>
<dbReference type="EMBL" id="QTBD01000155">
    <property type="protein sequence ID" value="REQ51632.1"/>
    <property type="molecule type" value="Genomic_DNA"/>
</dbReference>
<evidence type="ECO:0000256" key="3">
    <source>
        <dbReference type="ARBA" id="ARBA00022801"/>
    </source>
</evidence>
<evidence type="ECO:0000256" key="1">
    <source>
        <dbReference type="ARBA" id="ARBA00005964"/>
    </source>
</evidence>
<evidence type="ECO:0000313" key="10">
    <source>
        <dbReference type="Proteomes" id="UP000048600"/>
    </source>
</evidence>
<name>A0A045JIV8_MYCTX</name>
<dbReference type="Proteomes" id="UP000039217">
    <property type="component" value="Unassembled WGS sequence"/>
</dbReference>
<dbReference type="PROSITE" id="PS01173">
    <property type="entry name" value="LIPASE_GDXG_HIS"/>
    <property type="match status" value="1"/>
</dbReference>
<comment type="similarity">
    <text evidence="1 4">Belongs to the type-B carboxylesterase/lipase family.</text>
</comment>
<dbReference type="InterPro" id="IPR019826">
    <property type="entry name" value="Carboxylesterase_B_AS"/>
</dbReference>
<dbReference type="Proteomes" id="UP000048600">
    <property type="component" value="Unassembled WGS sequence"/>
</dbReference>
<dbReference type="Pfam" id="PF00135">
    <property type="entry name" value="COesterase"/>
    <property type="match status" value="1"/>
</dbReference>
<dbReference type="EMBL" id="CQQC01000140">
    <property type="protein sequence ID" value="CNU43021.1"/>
    <property type="molecule type" value="Genomic_DNA"/>
</dbReference>
<protein>
    <recommendedName>
        <fullName evidence="4">Carboxylic ester hydrolase</fullName>
        <ecNumber evidence="4">3.1.1.-</ecNumber>
    </recommendedName>
</protein>
<dbReference type="SMR" id="A0A045JIV8"/>
<proteinExistence type="inferred from homology"/>
<evidence type="ECO:0000256" key="4">
    <source>
        <dbReference type="RuleBase" id="RU361235"/>
    </source>
</evidence>
<dbReference type="Gene3D" id="3.40.50.1820">
    <property type="entry name" value="alpha/beta hydrolase"/>
    <property type="match status" value="1"/>
</dbReference>
<sequence>MALESATVGSMHERTVRARTATGIVEGFTRDGVHRWRSIPYARAPVGSLRFRAPQPAQPWPGVRHCHTFANCAPQQRRYTVMGIGRYQTRSEDCLTLNVVTPEEPATQPLPVMVFIHGGGYILGSSATPIYDGAALARRGCVYVSVNYRLGALGCLDLSSLSTPQITLDSNVYLRDLVLALRWVHDNIAEFGGDPGNVTIFGESAGAHITATLLAVPAAKGLFARAISESPAAGMVRSREVAAEFAARFANLIGARTQDAANALMQASPAQLVEAQHHLIRQGMRKRLGAFPIGPVFGDDYLPMDPVEAMRSGRVHAVPLIVGTNAEEGRLFTRFLGMLPTNEPMVEELLSGMKPADRERITAAYPNYPAPSACIQLGGDFAFSSAAWQIAEAHGANAPTYLYRYDYAPRTLRWSGFGATHATELFAVFDIYRTRFGALLTAAADRRAALRVSNEVQRRWRCFSQIGVPGDDWPAYTQDDRAVLVFDRRCRIEFDPHQHRRIAWDGFSLAN</sequence>
<evidence type="ECO:0000313" key="6">
    <source>
        <dbReference type="EMBL" id="CNU43021.1"/>
    </source>
</evidence>
<feature type="domain" description="Carboxylesterase type B" evidence="5">
    <location>
        <begin position="19"/>
        <end position="490"/>
    </location>
</feature>
<dbReference type="PANTHER" id="PTHR11559">
    <property type="entry name" value="CARBOXYLESTERASE"/>
    <property type="match status" value="1"/>
</dbReference>
<dbReference type="PROSITE" id="PS00122">
    <property type="entry name" value="CARBOXYLESTERASE_B_1"/>
    <property type="match status" value="1"/>
</dbReference>